<evidence type="ECO:0000313" key="13">
    <source>
        <dbReference type="Proteomes" id="UP000619743"/>
    </source>
</evidence>
<comment type="caution">
    <text evidence="12">The sequence shown here is derived from an EMBL/GenBank/DDBJ whole genome shotgun (WGS) entry which is preliminary data.</text>
</comment>
<comment type="similarity">
    <text evidence="3 8">Belongs to the aldose epimerase family.</text>
</comment>
<dbReference type="PROSITE" id="PS00545">
    <property type="entry name" value="ALDOSE_1_EPIMERASE"/>
    <property type="match status" value="1"/>
</dbReference>
<dbReference type="CDD" id="cd09019">
    <property type="entry name" value="galactose_mutarotase_like"/>
    <property type="match status" value="1"/>
</dbReference>
<evidence type="ECO:0000256" key="5">
    <source>
        <dbReference type="ARBA" id="ARBA00014165"/>
    </source>
</evidence>
<feature type="active site" description="Proton donor" evidence="9">
    <location>
        <position position="164"/>
    </location>
</feature>
<evidence type="ECO:0000256" key="3">
    <source>
        <dbReference type="ARBA" id="ARBA00006206"/>
    </source>
</evidence>
<dbReference type="InterPro" id="IPR047215">
    <property type="entry name" value="Galactose_mutarotase-like"/>
</dbReference>
<comment type="catalytic activity">
    <reaction evidence="1 8">
        <text>alpha-D-glucose = beta-D-glucose</text>
        <dbReference type="Rhea" id="RHEA:10264"/>
        <dbReference type="ChEBI" id="CHEBI:15903"/>
        <dbReference type="ChEBI" id="CHEBI:17925"/>
        <dbReference type="EC" id="5.1.3.3"/>
    </reaction>
</comment>
<feature type="binding site" evidence="11">
    <location>
        <begin position="164"/>
        <end position="166"/>
    </location>
    <ligand>
        <name>beta-D-galactose</name>
        <dbReference type="ChEBI" id="CHEBI:27667"/>
    </ligand>
</feature>
<dbReference type="UniPathway" id="UPA00242"/>
<dbReference type="EC" id="5.1.3.3" evidence="4 8"/>
<name>A0A8J2U8E1_9GAMM</name>
<dbReference type="PIRSF" id="PIRSF005096">
    <property type="entry name" value="GALM"/>
    <property type="match status" value="1"/>
</dbReference>
<gene>
    <name evidence="12" type="primary">galM</name>
    <name evidence="12" type="ORF">GCM10011369_29380</name>
</gene>
<dbReference type="SUPFAM" id="SSF74650">
    <property type="entry name" value="Galactose mutarotase-like"/>
    <property type="match status" value="1"/>
</dbReference>
<dbReference type="OrthoDB" id="9779408at2"/>
<dbReference type="RefSeq" id="WP_087506842.1">
    <property type="nucleotide sequence ID" value="NZ_BMDX01000018.1"/>
</dbReference>
<evidence type="ECO:0000256" key="6">
    <source>
        <dbReference type="ARBA" id="ARBA00023235"/>
    </source>
</evidence>
<evidence type="ECO:0000256" key="2">
    <source>
        <dbReference type="ARBA" id="ARBA00005028"/>
    </source>
</evidence>
<protein>
    <recommendedName>
        <fullName evidence="5 8">Aldose 1-epimerase</fullName>
        <ecNumber evidence="4 8">5.1.3.3</ecNumber>
    </recommendedName>
</protein>
<reference evidence="13" key="1">
    <citation type="journal article" date="2019" name="Int. J. Syst. Evol. Microbiol.">
        <title>The Global Catalogue of Microorganisms (GCM) 10K type strain sequencing project: providing services to taxonomists for standard genome sequencing and annotation.</title>
        <authorList>
            <consortium name="The Broad Institute Genomics Platform"/>
            <consortium name="The Broad Institute Genome Sequencing Center for Infectious Disease"/>
            <person name="Wu L."/>
            <person name="Ma J."/>
        </authorList>
    </citation>
    <scope>NUCLEOTIDE SEQUENCE [LARGE SCALE GENOMIC DNA]</scope>
    <source>
        <strain evidence="13">CGMCC 1.10130</strain>
    </source>
</reference>
<evidence type="ECO:0000256" key="8">
    <source>
        <dbReference type="PIRNR" id="PIRNR005096"/>
    </source>
</evidence>
<dbReference type="InterPro" id="IPR011013">
    <property type="entry name" value="Gal_mutarotase_sf_dom"/>
</dbReference>
<dbReference type="Proteomes" id="UP000619743">
    <property type="component" value="Unassembled WGS sequence"/>
</dbReference>
<accession>A0A8J2U8E1</accession>
<keyword evidence="7 8" id="KW-0119">Carbohydrate metabolism</keyword>
<feature type="binding site" evidence="11">
    <location>
        <begin position="68"/>
        <end position="69"/>
    </location>
    <ligand>
        <name>beta-D-galactose</name>
        <dbReference type="ChEBI" id="CHEBI:27667"/>
    </ligand>
</feature>
<proteinExistence type="inferred from homology"/>
<dbReference type="InterPro" id="IPR008183">
    <property type="entry name" value="Aldose_1/G6P_1-epimerase"/>
</dbReference>
<evidence type="ECO:0000256" key="1">
    <source>
        <dbReference type="ARBA" id="ARBA00001614"/>
    </source>
</evidence>
<dbReference type="GO" id="GO:0005737">
    <property type="term" value="C:cytoplasm"/>
    <property type="evidence" value="ECO:0007669"/>
    <property type="project" value="TreeGrafter"/>
</dbReference>
<dbReference type="InterPro" id="IPR015443">
    <property type="entry name" value="Aldose_1-epimerase"/>
</dbReference>
<dbReference type="GO" id="GO:0030246">
    <property type="term" value="F:carbohydrate binding"/>
    <property type="evidence" value="ECO:0007669"/>
    <property type="project" value="InterPro"/>
</dbReference>
<evidence type="ECO:0000256" key="7">
    <source>
        <dbReference type="ARBA" id="ARBA00023277"/>
    </source>
</evidence>
<dbReference type="GO" id="GO:0004034">
    <property type="term" value="F:aldose 1-epimerase activity"/>
    <property type="evidence" value="ECO:0007669"/>
    <property type="project" value="UniProtKB-EC"/>
</dbReference>
<dbReference type="InterPro" id="IPR018052">
    <property type="entry name" value="Ald1_epimerase_CS"/>
</dbReference>
<evidence type="ECO:0000256" key="11">
    <source>
        <dbReference type="PIRSR" id="PIRSR005096-3"/>
    </source>
</evidence>
<dbReference type="Pfam" id="PF01263">
    <property type="entry name" value="Aldose_epim"/>
    <property type="match status" value="1"/>
</dbReference>
<evidence type="ECO:0000256" key="4">
    <source>
        <dbReference type="ARBA" id="ARBA00013185"/>
    </source>
</evidence>
<comment type="pathway">
    <text evidence="2 8">Carbohydrate metabolism; hexose metabolism.</text>
</comment>
<sequence>MTDSNHWVELTNANGMLVRLVDVGASITSIKLPLADGEMREVVVGCDRREDYLDNPAFLGANVGRFANRIEAGQFAIGDRQYQVTINQAPNHLHGAGQLSHNAWQLVSHDSRSAVYQFESRDGDEGYPGNLVVQVHYELGDNNDLTIRYQATVDQPCPINLTNHSYFNLDSDRDTMLDHVLQIAAEQYLPVRVDGIPEAEIETVAGTSFDFRQPKTILAELLSDDQQRRVKGIDHSFILDAEIADDKPAAQVTSADGKVCLSVFTSKPAVHVYTGNFLGGVPTRDGDGLDYQGIALETQFLPDAPNRDWPHQSCILQPGETYQHYTCFQFTV</sequence>
<dbReference type="PANTHER" id="PTHR10091:SF0">
    <property type="entry name" value="GALACTOSE MUTAROTASE"/>
    <property type="match status" value="1"/>
</dbReference>
<organism evidence="12 13">
    <name type="scientific">Neiella marina</name>
    <dbReference type="NCBI Taxonomy" id="508461"/>
    <lineage>
        <taxon>Bacteria</taxon>
        <taxon>Pseudomonadati</taxon>
        <taxon>Pseudomonadota</taxon>
        <taxon>Gammaproteobacteria</taxon>
        <taxon>Alteromonadales</taxon>
        <taxon>Echinimonadaceae</taxon>
        <taxon>Neiella</taxon>
    </lineage>
</organism>
<keyword evidence="13" id="KW-1185">Reference proteome</keyword>
<feature type="binding site" evidence="10">
    <location>
        <position position="234"/>
    </location>
    <ligand>
        <name>beta-D-galactose</name>
        <dbReference type="ChEBI" id="CHEBI:27667"/>
    </ligand>
</feature>
<dbReference type="AlphaFoldDB" id="A0A8J2U8E1"/>
<feature type="active site" description="Proton acceptor" evidence="9">
    <location>
        <position position="297"/>
    </location>
</feature>
<dbReference type="InterPro" id="IPR014718">
    <property type="entry name" value="GH-type_carb-bd"/>
</dbReference>
<evidence type="ECO:0000313" key="12">
    <source>
        <dbReference type="EMBL" id="GGA85475.1"/>
    </source>
</evidence>
<evidence type="ECO:0000256" key="10">
    <source>
        <dbReference type="PIRSR" id="PIRSR005096-2"/>
    </source>
</evidence>
<dbReference type="Gene3D" id="2.70.98.10">
    <property type="match status" value="1"/>
</dbReference>
<keyword evidence="6 8" id="KW-0413">Isomerase</keyword>
<dbReference type="EMBL" id="BMDX01000018">
    <property type="protein sequence ID" value="GGA85475.1"/>
    <property type="molecule type" value="Genomic_DNA"/>
</dbReference>
<dbReference type="GO" id="GO:0033499">
    <property type="term" value="P:galactose catabolic process via UDP-galactose, Leloir pathway"/>
    <property type="evidence" value="ECO:0007669"/>
    <property type="project" value="TreeGrafter"/>
</dbReference>
<dbReference type="GO" id="GO:0006006">
    <property type="term" value="P:glucose metabolic process"/>
    <property type="evidence" value="ECO:0007669"/>
    <property type="project" value="TreeGrafter"/>
</dbReference>
<evidence type="ECO:0000256" key="9">
    <source>
        <dbReference type="PIRSR" id="PIRSR005096-1"/>
    </source>
</evidence>
<dbReference type="PANTHER" id="PTHR10091">
    <property type="entry name" value="ALDOSE-1-EPIMERASE"/>
    <property type="match status" value="1"/>
</dbReference>
<dbReference type="NCBIfam" id="NF008277">
    <property type="entry name" value="PRK11055.1"/>
    <property type="match status" value="1"/>
</dbReference>